<organism evidence="2 3">
    <name type="scientific">Platanthera zijinensis</name>
    <dbReference type="NCBI Taxonomy" id="2320716"/>
    <lineage>
        <taxon>Eukaryota</taxon>
        <taxon>Viridiplantae</taxon>
        <taxon>Streptophyta</taxon>
        <taxon>Embryophyta</taxon>
        <taxon>Tracheophyta</taxon>
        <taxon>Spermatophyta</taxon>
        <taxon>Magnoliopsida</taxon>
        <taxon>Liliopsida</taxon>
        <taxon>Asparagales</taxon>
        <taxon>Orchidaceae</taxon>
        <taxon>Orchidoideae</taxon>
        <taxon>Orchideae</taxon>
        <taxon>Orchidinae</taxon>
        <taxon>Platanthera</taxon>
    </lineage>
</organism>
<gene>
    <name evidence="2" type="ORF">KSP39_PZI015154</name>
</gene>
<evidence type="ECO:0000313" key="2">
    <source>
        <dbReference type="EMBL" id="KAK8934791.1"/>
    </source>
</evidence>
<keyword evidence="3" id="KW-1185">Reference proteome</keyword>
<dbReference type="SUPFAM" id="SSF52540">
    <property type="entry name" value="P-loop containing nucleoside triphosphate hydrolases"/>
    <property type="match status" value="1"/>
</dbReference>
<dbReference type="Proteomes" id="UP001418222">
    <property type="component" value="Unassembled WGS sequence"/>
</dbReference>
<name>A0AAP0BBL6_9ASPA</name>
<dbReference type="Pfam" id="PF21530">
    <property type="entry name" value="Pif1_2B_dom"/>
    <property type="match status" value="1"/>
</dbReference>
<comment type="caution">
    <text evidence="2">The sequence shown here is derived from an EMBL/GenBank/DDBJ whole genome shotgun (WGS) entry which is preliminary data.</text>
</comment>
<dbReference type="FunFam" id="3.40.50.300:FF:002884">
    <property type="entry name" value="ATP-dependent DNA helicase"/>
    <property type="match status" value="1"/>
</dbReference>
<dbReference type="InterPro" id="IPR049163">
    <property type="entry name" value="Pif1-like_2B_dom"/>
</dbReference>
<dbReference type="AlphaFoldDB" id="A0AAP0BBL6"/>
<dbReference type="PANTHER" id="PTHR10492:SF94">
    <property type="entry name" value="ATP-DEPENDENT DNA HELICASE"/>
    <property type="match status" value="1"/>
</dbReference>
<dbReference type="PANTHER" id="PTHR10492">
    <property type="match status" value="1"/>
</dbReference>
<proteinExistence type="predicted"/>
<dbReference type="EMBL" id="JBBWWQ010000012">
    <property type="protein sequence ID" value="KAK8934791.1"/>
    <property type="molecule type" value="Genomic_DNA"/>
</dbReference>
<dbReference type="InterPro" id="IPR027417">
    <property type="entry name" value="P-loop_NTPase"/>
</dbReference>
<accession>A0AAP0BBL6</accession>
<protein>
    <recommendedName>
        <fullName evidence="1">DNA helicase Pif1-like 2B domain-containing protein</fullName>
    </recommendedName>
</protein>
<feature type="domain" description="DNA helicase Pif1-like 2B" evidence="1">
    <location>
        <begin position="78"/>
        <end position="121"/>
    </location>
</feature>
<evidence type="ECO:0000259" key="1">
    <source>
        <dbReference type="Pfam" id="PF21530"/>
    </source>
</evidence>
<sequence length="252" mass="28792">MLWEGEQSITDLINVTFPNLDSHIGDKNYMRDRAILTPLNEHVNMLNDITVVQLPGQEVIYYSYDSVSDDASNFYQPEFLNTLTPCNLPPHKLKLKVGAPIMLLRNIDPKFGLCNGTRLMCRRFAKNVIEAEILTRHFEGNSVFLPRIPLNTAEDIKLPFQLTRKQFPVRLSFGLTINKSQGQTFQHVGIYLPNNVFSHGQLYVALSRGTSRDKTNVLVQNGKIDNHTGIYTANVVYKEIFAQLQHQHRISH</sequence>
<evidence type="ECO:0000313" key="3">
    <source>
        <dbReference type="Proteomes" id="UP001418222"/>
    </source>
</evidence>
<reference evidence="2 3" key="1">
    <citation type="journal article" date="2022" name="Nat. Plants">
        <title>Genomes of leafy and leafless Platanthera orchids illuminate the evolution of mycoheterotrophy.</title>
        <authorList>
            <person name="Li M.H."/>
            <person name="Liu K.W."/>
            <person name="Li Z."/>
            <person name="Lu H.C."/>
            <person name="Ye Q.L."/>
            <person name="Zhang D."/>
            <person name="Wang J.Y."/>
            <person name="Li Y.F."/>
            <person name="Zhong Z.M."/>
            <person name="Liu X."/>
            <person name="Yu X."/>
            <person name="Liu D.K."/>
            <person name="Tu X.D."/>
            <person name="Liu B."/>
            <person name="Hao Y."/>
            <person name="Liao X.Y."/>
            <person name="Jiang Y.T."/>
            <person name="Sun W.H."/>
            <person name="Chen J."/>
            <person name="Chen Y.Q."/>
            <person name="Ai Y."/>
            <person name="Zhai J.W."/>
            <person name="Wu S.S."/>
            <person name="Zhou Z."/>
            <person name="Hsiao Y.Y."/>
            <person name="Wu W.L."/>
            <person name="Chen Y.Y."/>
            <person name="Lin Y.F."/>
            <person name="Hsu J.L."/>
            <person name="Li C.Y."/>
            <person name="Wang Z.W."/>
            <person name="Zhao X."/>
            <person name="Zhong W.Y."/>
            <person name="Ma X.K."/>
            <person name="Ma L."/>
            <person name="Huang J."/>
            <person name="Chen G.Z."/>
            <person name="Huang M.Z."/>
            <person name="Huang L."/>
            <person name="Peng D.H."/>
            <person name="Luo Y.B."/>
            <person name="Zou S.Q."/>
            <person name="Chen S.P."/>
            <person name="Lan S."/>
            <person name="Tsai W.C."/>
            <person name="Van de Peer Y."/>
            <person name="Liu Z.J."/>
        </authorList>
    </citation>
    <scope>NUCLEOTIDE SEQUENCE [LARGE SCALE GENOMIC DNA]</scope>
    <source>
        <strain evidence="2">Lor287</strain>
    </source>
</reference>
<dbReference type="Gene3D" id="3.40.50.300">
    <property type="entry name" value="P-loop containing nucleotide triphosphate hydrolases"/>
    <property type="match status" value="1"/>
</dbReference>
<dbReference type="CDD" id="cd18809">
    <property type="entry name" value="SF1_C_RecD"/>
    <property type="match status" value="1"/>
</dbReference>